<feature type="non-terminal residue" evidence="2">
    <location>
        <position position="134"/>
    </location>
</feature>
<proteinExistence type="predicted"/>
<name>X0U226_9ZZZZ</name>
<reference evidence="2" key="1">
    <citation type="journal article" date="2014" name="Front. Microbiol.">
        <title>High frequency of phylogenetically diverse reductive dehalogenase-homologous genes in deep subseafloor sedimentary metagenomes.</title>
        <authorList>
            <person name="Kawai M."/>
            <person name="Futagami T."/>
            <person name="Toyoda A."/>
            <person name="Takaki Y."/>
            <person name="Nishi S."/>
            <person name="Hori S."/>
            <person name="Arai W."/>
            <person name="Tsubouchi T."/>
            <person name="Morono Y."/>
            <person name="Uchiyama I."/>
            <person name="Ito T."/>
            <person name="Fujiyama A."/>
            <person name="Inagaki F."/>
            <person name="Takami H."/>
        </authorList>
    </citation>
    <scope>NUCLEOTIDE SEQUENCE</scope>
    <source>
        <strain evidence="2">Expedition CK06-06</strain>
    </source>
</reference>
<feature type="region of interest" description="Disordered" evidence="1">
    <location>
        <begin position="1"/>
        <end position="41"/>
    </location>
</feature>
<organism evidence="2">
    <name type="scientific">marine sediment metagenome</name>
    <dbReference type="NCBI Taxonomy" id="412755"/>
    <lineage>
        <taxon>unclassified sequences</taxon>
        <taxon>metagenomes</taxon>
        <taxon>ecological metagenomes</taxon>
    </lineage>
</organism>
<evidence type="ECO:0000313" key="2">
    <source>
        <dbReference type="EMBL" id="GAF99848.1"/>
    </source>
</evidence>
<dbReference type="EMBL" id="BARS01027581">
    <property type="protein sequence ID" value="GAF99848.1"/>
    <property type="molecule type" value="Genomic_DNA"/>
</dbReference>
<dbReference type="AlphaFoldDB" id="X0U226"/>
<feature type="region of interest" description="Disordered" evidence="1">
    <location>
        <begin position="53"/>
        <end position="134"/>
    </location>
</feature>
<feature type="compositionally biased region" description="Low complexity" evidence="1">
    <location>
        <begin position="81"/>
        <end position="104"/>
    </location>
</feature>
<accession>X0U226</accession>
<gene>
    <name evidence="2" type="ORF">S01H1_43298</name>
</gene>
<protein>
    <submittedName>
        <fullName evidence="2">Uncharacterized protein</fullName>
    </submittedName>
</protein>
<evidence type="ECO:0000256" key="1">
    <source>
        <dbReference type="SAM" id="MobiDB-lite"/>
    </source>
</evidence>
<sequence length="134" mass="14504">MSKVSMDSFGDMSHLKGTSRSATADKAAQVKSTGSQRLDGASFDHWNSVVERITGGRVNPGKHAMQADGSMMSLSDKRGGQTSQSMPMSQPMMEQQPPQYQQQQQPPPQHQAPQFWATPAETNPNVEGMGAQQA</sequence>
<comment type="caution">
    <text evidence="2">The sequence shown here is derived from an EMBL/GenBank/DDBJ whole genome shotgun (WGS) entry which is preliminary data.</text>
</comment>